<dbReference type="EMBL" id="LUCH01002743">
    <property type="protein sequence ID" value="KAF5401042.1"/>
    <property type="molecule type" value="Genomic_DNA"/>
</dbReference>
<evidence type="ECO:0000313" key="3">
    <source>
        <dbReference type="Proteomes" id="UP000748531"/>
    </source>
</evidence>
<name>A0A8J4SPD1_9TREM</name>
<protein>
    <submittedName>
        <fullName evidence="2">Uncharacterized protein</fullName>
    </submittedName>
</protein>
<proteinExistence type="predicted"/>
<sequence>KVLDRDSTVDDENQLLYLLTKEDGKHLKEGNTDLVEPNDSEPDKCTISDAKDDKGNAGFSEKVDVDSVQKNSCESVESTMPDKRSEPDDVEFTEEAGNGFEKPHNSEPVKYSDYDKKNEENEVEFTEGRTSWTEKIQSGWFFKNSAPEN</sequence>
<feature type="compositionally biased region" description="Basic and acidic residues" evidence="1">
    <location>
        <begin position="101"/>
        <end position="120"/>
    </location>
</feature>
<gene>
    <name evidence="2" type="ORF">PHET_05796</name>
</gene>
<accession>A0A8J4SPD1</accession>
<evidence type="ECO:0000256" key="1">
    <source>
        <dbReference type="SAM" id="MobiDB-lite"/>
    </source>
</evidence>
<evidence type="ECO:0000313" key="2">
    <source>
        <dbReference type="EMBL" id="KAF5401042.1"/>
    </source>
</evidence>
<feature type="region of interest" description="Disordered" evidence="1">
    <location>
        <begin position="24"/>
        <end position="129"/>
    </location>
</feature>
<reference evidence="2" key="1">
    <citation type="submission" date="2019-05" db="EMBL/GenBank/DDBJ databases">
        <title>Annotation for the trematode Paragonimus heterotremus.</title>
        <authorList>
            <person name="Choi Y.-J."/>
        </authorList>
    </citation>
    <scope>NUCLEOTIDE SEQUENCE</scope>
    <source>
        <strain evidence="2">LC</strain>
    </source>
</reference>
<keyword evidence="3" id="KW-1185">Reference proteome</keyword>
<feature type="compositionally biased region" description="Basic and acidic residues" evidence="1">
    <location>
        <begin position="41"/>
        <end position="67"/>
    </location>
</feature>
<feature type="compositionally biased region" description="Polar residues" evidence="1">
    <location>
        <begin position="68"/>
        <end position="78"/>
    </location>
</feature>
<feature type="non-terminal residue" evidence="2">
    <location>
        <position position="1"/>
    </location>
</feature>
<comment type="caution">
    <text evidence="2">The sequence shown here is derived from an EMBL/GenBank/DDBJ whole genome shotgun (WGS) entry which is preliminary data.</text>
</comment>
<dbReference type="AlphaFoldDB" id="A0A8J4SPD1"/>
<dbReference type="Proteomes" id="UP000748531">
    <property type="component" value="Unassembled WGS sequence"/>
</dbReference>
<organism evidence="2 3">
    <name type="scientific">Paragonimus heterotremus</name>
    <dbReference type="NCBI Taxonomy" id="100268"/>
    <lineage>
        <taxon>Eukaryota</taxon>
        <taxon>Metazoa</taxon>
        <taxon>Spiralia</taxon>
        <taxon>Lophotrochozoa</taxon>
        <taxon>Platyhelminthes</taxon>
        <taxon>Trematoda</taxon>
        <taxon>Digenea</taxon>
        <taxon>Plagiorchiida</taxon>
        <taxon>Troglotremata</taxon>
        <taxon>Troglotrematidae</taxon>
        <taxon>Paragonimus</taxon>
    </lineage>
</organism>